<protein>
    <submittedName>
        <fullName evidence="2">Uncharacterized protein</fullName>
    </submittedName>
</protein>
<feature type="compositionally biased region" description="Basic residues" evidence="1">
    <location>
        <begin position="62"/>
        <end position="93"/>
    </location>
</feature>
<accession>A0A9Q3D5G8</accession>
<organism evidence="2 3">
    <name type="scientific">Austropuccinia psidii MF-1</name>
    <dbReference type="NCBI Taxonomy" id="1389203"/>
    <lineage>
        <taxon>Eukaryota</taxon>
        <taxon>Fungi</taxon>
        <taxon>Dikarya</taxon>
        <taxon>Basidiomycota</taxon>
        <taxon>Pucciniomycotina</taxon>
        <taxon>Pucciniomycetes</taxon>
        <taxon>Pucciniales</taxon>
        <taxon>Sphaerophragmiaceae</taxon>
        <taxon>Austropuccinia</taxon>
    </lineage>
</organism>
<comment type="caution">
    <text evidence="2">The sequence shown here is derived from an EMBL/GenBank/DDBJ whole genome shotgun (WGS) entry which is preliminary data.</text>
</comment>
<proteinExistence type="predicted"/>
<evidence type="ECO:0000313" key="3">
    <source>
        <dbReference type="Proteomes" id="UP000765509"/>
    </source>
</evidence>
<sequence>MEITKGWKPNKQFKLLEERASRIQENQDKIQVIEGQWTQKENILTPSCSQGVDQLNSPVASHHSKSSKFVAKNHHYSKFQGVSRRRQGIKGKNKNTFIQRKKEADSIIQRLLDLV</sequence>
<keyword evidence="3" id="KW-1185">Reference proteome</keyword>
<gene>
    <name evidence="2" type="ORF">O181_035438</name>
</gene>
<evidence type="ECO:0000256" key="1">
    <source>
        <dbReference type="SAM" id="MobiDB-lite"/>
    </source>
</evidence>
<dbReference type="Proteomes" id="UP000765509">
    <property type="component" value="Unassembled WGS sequence"/>
</dbReference>
<dbReference type="EMBL" id="AVOT02013258">
    <property type="protein sequence ID" value="MBW0495723.1"/>
    <property type="molecule type" value="Genomic_DNA"/>
</dbReference>
<evidence type="ECO:0000313" key="2">
    <source>
        <dbReference type="EMBL" id="MBW0495723.1"/>
    </source>
</evidence>
<name>A0A9Q3D5G8_9BASI</name>
<feature type="region of interest" description="Disordered" evidence="1">
    <location>
        <begin position="54"/>
        <end position="95"/>
    </location>
</feature>
<dbReference type="AlphaFoldDB" id="A0A9Q3D5G8"/>
<reference evidence="2" key="1">
    <citation type="submission" date="2021-03" db="EMBL/GenBank/DDBJ databases">
        <title>Draft genome sequence of rust myrtle Austropuccinia psidii MF-1, a brazilian biotype.</title>
        <authorList>
            <person name="Quecine M.C."/>
            <person name="Pachon D.M.R."/>
            <person name="Bonatelli M.L."/>
            <person name="Correr F.H."/>
            <person name="Franceschini L.M."/>
            <person name="Leite T.F."/>
            <person name="Margarido G.R.A."/>
            <person name="Almeida C.A."/>
            <person name="Ferrarezi J.A."/>
            <person name="Labate C.A."/>
        </authorList>
    </citation>
    <scope>NUCLEOTIDE SEQUENCE</scope>
    <source>
        <strain evidence="2">MF-1</strain>
    </source>
</reference>